<name>A0A4Z1FUI7_9HELO</name>
<feature type="region of interest" description="Disordered" evidence="1">
    <location>
        <begin position="58"/>
        <end position="85"/>
    </location>
</feature>
<accession>A0A4Z1FUI7</accession>
<gene>
    <name evidence="2" type="ORF">BPAE_0070g00130</name>
</gene>
<dbReference type="EMBL" id="PQXI01000070">
    <property type="protein sequence ID" value="TGO25893.1"/>
    <property type="molecule type" value="Genomic_DNA"/>
</dbReference>
<reference evidence="2 3" key="1">
    <citation type="submission" date="2017-12" db="EMBL/GenBank/DDBJ databases">
        <title>Comparative genomics of Botrytis spp.</title>
        <authorList>
            <person name="Valero-Jimenez C.A."/>
            <person name="Tapia P."/>
            <person name="Veloso J."/>
            <person name="Silva-Moreno E."/>
            <person name="Staats M."/>
            <person name="Valdes J.H."/>
            <person name="Van Kan J.A.L."/>
        </authorList>
    </citation>
    <scope>NUCLEOTIDE SEQUENCE [LARGE SCALE GENOMIC DNA]</scope>
    <source>
        <strain evidence="2 3">Bp0003</strain>
    </source>
</reference>
<sequence length="192" mass="21234">MGILQENQDPFFTSPEVAIHEELASASIRTQCSDLIYIMNSSPNTICHGDPVIYTPSFQSNKAHQGSDVDKSADSDGTAKSSLMVSTEAVDKKGFRERIGKWIEEVEHGGWEDGRIERSGDEEWGVDGGVACGKRKRWGRGMVGDGDNDDEVRGKKSRVGNLRGVSCGLREGHENEIVKDLERKPSREEREP</sequence>
<feature type="region of interest" description="Disordered" evidence="1">
    <location>
        <begin position="136"/>
        <end position="157"/>
    </location>
</feature>
<evidence type="ECO:0000313" key="3">
    <source>
        <dbReference type="Proteomes" id="UP000297910"/>
    </source>
</evidence>
<feature type="compositionally biased region" description="Basic and acidic residues" evidence="1">
    <location>
        <begin position="65"/>
        <end position="74"/>
    </location>
</feature>
<dbReference type="AlphaFoldDB" id="A0A4Z1FUI7"/>
<comment type="caution">
    <text evidence="2">The sequence shown here is derived from an EMBL/GenBank/DDBJ whole genome shotgun (WGS) entry which is preliminary data.</text>
</comment>
<proteinExistence type="predicted"/>
<protein>
    <submittedName>
        <fullName evidence="2">Uncharacterized protein</fullName>
    </submittedName>
</protein>
<evidence type="ECO:0000256" key="1">
    <source>
        <dbReference type="SAM" id="MobiDB-lite"/>
    </source>
</evidence>
<evidence type="ECO:0000313" key="2">
    <source>
        <dbReference type="EMBL" id="TGO25893.1"/>
    </source>
</evidence>
<keyword evidence="3" id="KW-1185">Reference proteome</keyword>
<dbReference type="Proteomes" id="UP000297910">
    <property type="component" value="Unassembled WGS sequence"/>
</dbReference>
<organism evidence="2 3">
    <name type="scientific">Botrytis paeoniae</name>
    <dbReference type="NCBI Taxonomy" id="278948"/>
    <lineage>
        <taxon>Eukaryota</taxon>
        <taxon>Fungi</taxon>
        <taxon>Dikarya</taxon>
        <taxon>Ascomycota</taxon>
        <taxon>Pezizomycotina</taxon>
        <taxon>Leotiomycetes</taxon>
        <taxon>Helotiales</taxon>
        <taxon>Sclerotiniaceae</taxon>
        <taxon>Botrytis</taxon>
    </lineage>
</organism>